<keyword evidence="1" id="KW-0472">Membrane</keyword>
<dbReference type="EMBL" id="WJBC01000057">
    <property type="protein sequence ID" value="MBC3805703.1"/>
    <property type="molecule type" value="Genomic_DNA"/>
</dbReference>
<keyword evidence="3" id="KW-1185">Reference proteome</keyword>
<keyword evidence="1" id="KW-1133">Transmembrane helix</keyword>
<proteinExistence type="predicted"/>
<name>A0ABR6WZ63_9FIRM</name>
<keyword evidence="1" id="KW-0812">Transmembrane</keyword>
<gene>
    <name evidence="2" type="ORF">GH808_14945</name>
</gene>
<comment type="caution">
    <text evidence="2">The sequence shown here is derived from an EMBL/GenBank/DDBJ whole genome shotgun (WGS) entry which is preliminary data.</text>
</comment>
<feature type="transmembrane region" description="Helical" evidence="1">
    <location>
        <begin position="44"/>
        <end position="63"/>
    </location>
</feature>
<accession>A0ABR6WZ63</accession>
<sequence length="68" mass="7510">MVKELCKFFAGVTAWEAVVHASLGLSGVLPISLFGITITPFLNTIQIIVPALISCLLIYWGWLHKPDR</sequence>
<evidence type="ECO:0000313" key="3">
    <source>
        <dbReference type="Proteomes" id="UP000603234"/>
    </source>
</evidence>
<organism evidence="2 3">
    <name type="scientific">Acetobacterium fimetarium</name>
    <dbReference type="NCBI Taxonomy" id="52691"/>
    <lineage>
        <taxon>Bacteria</taxon>
        <taxon>Bacillati</taxon>
        <taxon>Bacillota</taxon>
        <taxon>Clostridia</taxon>
        <taxon>Eubacteriales</taxon>
        <taxon>Eubacteriaceae</taxon>
        <taxon>Acetobacterium</taxon>
    </lineage>
</organism>
<evidence type="ECO:0000256" key="1">
    <source>
        <dbReference type="SAM" id="Phobius"/>
    </source>
</evidence>
<dbReference type="RefSeq" id="WP_186843585.1">
    <property type="nucleotide sequence ID" value="NZ_WJBC01000057.1"/>
</dbReference>
<reference evidence="2 3" key="1">
    <citation type="journal article" date="2020" name="mSystems">
        <title>Defining Genomic and Predicted Metabolic Features of the Acetobacterium Genus.</title>
        <authorList>
            <person name="Ross D.E."/>
            <person name="Marshall C.W."/>
            <person name="Gulliver D."/>
            <person name="May H.D."/>
            <person name="Norman R.S."/>
        </authorList>
    </citation>
    <scope>NUCLEOTIDE SEQUENCE [LARGE SCALE GENOMIC DNA]</scope>
    <source>
        <strain evidence="2 3">DSM 8238</strain>
    </source>
</reference>
<dbReference type="Proteomes" id="UP000603234">
    <property type="component" value="Unassembled WGS sequence"/>
</dbReference>
<evidence type="ECO:0000313" key="2">
    <source>
        <dbReference type="EMBL" id="MBC3805703.1"/>
    </source>
</evidence>
<protein>
    <submittedName>
        <fullName evidence="2">Uncharacterized protein</fullName>
    </submittedName>
</protein>
<feature type="transmembrane region" description="Helical" evidence="1">
    <location>
        <begin position="12"/>
        <end position="38"/>
    </location>
</feature>